<keyword evidence="1" id="KW-0611">Plant defense</keyword>
<dbReference type="PANTHER" id="PTHR36766">
    <property type="entry name" value="PLANT BROAD-SPECTRUM MILDEW RESISTANCE PROTEIN RPW8"/>
    <property type="match status" value="1"/>
</dbReference>
<keyword evidence="4" id="KW-1185">Reference proteome</keyword>
<comment type="caution">
    <text evidence="3">The sequence shown here is derived from an EMBL/GenBank/DDBJ whole genome shotgun (WGS) entry which is preliminary data.</text>
</comment>
<protein>
    <recommendedName>
        <fullName evidence="2">Disease resistance protein At4g27190-like leucine-rich repeats domain-containing protein</fullName>
    </recommendedName>
</protein>
<dbReference type="SUPFAM" id="SSF52058">
    <property type="entry name" value="L domain-like"/>
    <property type="match status" value="1"/>
</dbReference>
<dbReference type="Pfam" id="PF23247">
    <property type="entry name" value="LRR_RPS2"/>
    <property type="match status" value="1"/>
</dbReference>
<dbReference type="PANTHER" id="PTHR36766:SF61">
    <property type="entry name" value="NB-ARC DOMAIN DISEASE RESISTANCE PROTEIN"/>
    <property type="match status" value="1"/>
</dbReference>
<dbReference type="AlphaFoldDB" id="A0AA38ZB89"/>
<organism evidence="3 4">
    <name type="scientific">Vitis rotundifolia</name>
    <name type="common">Muscadine grape</name>
    <dbReference type="NCBI Taxonomy" id="103349"/>
    <lineage>
        <taxon>Eukaryota</taxon>
        <taxon>Viridiplantae</taxon>
        <taxon>Streptophyta</taxon>
        <taxon>Embryophyta</taxon>
        <taxon>Tracheophyta</taxon>
        <taxon>Spermatophyta</taxon>
        <taxon>Magnoliopsida</taxon>
        <taxon>eudicotyledons</taxon>
        <taxon>Gunneridae</taxon>
        <taxon>Pentapetalae</taxon>
        <taxon>rosids</taxon>
        <taxon>Vitales</taxon>
        <taxon>Vitaceae</taxon>
        <taxon>Viteae</taxon>
        <taxon>Vitis</taxon>
    </lineage>
</organism>
<gene>
    <name evidence="3" type="ORF">PVL29_017621</name>
</gene>
<name>A0AA38ZB89_VITRO</name>
<proteinExistence type="predicted"/>
<evidence type="ECO:0000313" key="3">
    <source>
        <dbReference type="EMBL" id="KAJ9685655.1"/>
    </source>
</evidence>
<evidence type="ECO:0000313" key="4">
    <source>
        <dbReference type="Proteomes" id="UP001168098"/>
    </source>
</evidence>
<dbReference type="Gene3D" id="3.80.10.10">
    <property type="entry name" value="Ribonuclease Inhibitor"/>
    <property type="match status" value="1"/>
</dbReference>
<evidence type="ECO:0000259" key="2">
    <source>
        <dbReference type="Pfam" id="PF23247"/>
    </source>
</evidence>
<feature type="domain" description="Disease resistance protein At4g27190-like leucine-rich repeats" evidence="2">
    <location>
        <begin position="6"/>
        <end position="122"/>
    </location>
</feature>
<evidence type="ECO:0000256" key="1">
    <source>
        <dbReference type="ARBA" id="ARBA00022821"/>
    </source>
</evidence>
<dbReference type="InterPro" id="IPR057135">
    <property type="entry name" value="At4g27190-like_LRR"/>
</dbReference>
<reference evidence="3 4" key="1">
    <citation type="journal article" date="2023" name="BMC Biotechnol.">
        <title>Vitis rotundifolia cv Carlos genome sequencing.</title>
        <authorList>
            <person name="Huff M."/>
            <person name="Hulse-Kemp A."/>
            <person name="Scheffler B."/>
            <person name="Youngblood R."/>
            <person name="Simpson S."/>
            <person name="Babiker E."/>
            <person name="Staton M."/>
        </authorList>
    </citation>
    <scope>NUCLEOTIDE SEQUENCE [LARGE SCALE GENOMIC DNA]</scope>
    <source>
        <tissue evidence="3">Leaf</tissue>
    </source>
</reference>
<dbReference type="GO" id="GO:0006952">
    <property type="term" value="P:defense response"/>
    <property type="evidence" value="ECO:0007669"/>
    <property type="project" value="UniProtKB-KW"/>
</dbReference>
<sequence>MESLQLPSCPSLSELTIKRCDQLTTIQLLSSPRLSKLDIEYCSCLESLLLREEILRRIILVSPSLKSLHIWAINDLVSLPDDRLQHLTSLKSLEIGNCEGLMSLFQGIQHLGALEELRIHSCMQLNLSDKEDDDGGLQFQGLRSLRKLFIREIPKLCLFQRGFNMLPHWKLSQLDTVLISPLYQTG</sequence>
<accession>A0AA38ZB89</accession>
<dbReference type="InterPro" id="IPR032675">
    <property type="entry name" value="LRR_dom_sf"/>
</dbReference>
<dbReference type="Proteomes" id="UP001168098">
    <property type="component" value="Unassembled WGS sequence"/>
</dbReference>
<dbReference type="EMBL" id="JARBHA010000013">
    <property type="protein sequence ID" value="KAJ9685655.1"/>
    <property type="molecule type" value="Genomic_DNA"/>
</dbReference>